<reference evidence="11" key="2">
    <citation type="submission" date="2011-11" db="EMBL/GenBank/DDBJ databases">
        <authorList>
            <person name="Yeh K.-W."/>
            <person name="Chiou C.-Y."/>
        </authorList>
    </citation>
    <scope>NUCLEOTIDE SEQUENCE</scope>
</reference>
<dbReference type="EMBL" id="EF570114">
    <property type="protein sequence ID" value="AET99288.1"/>
    <property type="molecule type" value="mRNA"/>
</dbReference>
<gene>
    <name evidence="11" type="primary">ANS</name>
</gene>
<evidence type="ECO:0000256" key="5">
    <source>
        <dbReference type="ARBA" id="ARBA00022964"/>
    </source>
</evidence>
<sequence>MATIIPPAPRVEIIANSGLSTIPPEFVRTESEREHLADALNKGCCRVGIPIVDLASFSSKEGRQRFLEEVSAAAVEWGVMIIVNHGLSEELIEQLQATGKGFFELPVEEKEKYANDQSRGQIQGYGTKLANNENGKLEWQDYFFRLVYPPEKTDLAIWPTEPADYIATTRCFAEELRILASKMFSILSLGLGLDENKIEAELGGRDELLLQLEINYYPCCPQPELAFGVEPHTDVSSLSFIIHNGVPGLQVYKDDAGWVTAPLVPNSIIVHVGDSLEIISNGKYRSVLHRGLVNKENVRISWAVFCEPPREKPVLRPIPELVREGEVARFEPRTFSEHLERKLFKTSVASGGEKPVVD</sequence>
<dbReference type="AlphaFoldDB" id="G8XP18"/>
<keyword evidence="5" id="KW-0223">Dioxygenase</keyword>
<dbReference type="PROSITE" id="PS51471">
    <property type="entry name" value="FE2OG_OXY"/>
    <property type="match status" value="1"/>
</dbReference>
<dbReference type="InterPro" id="IPR044861">
    <property type="entry name" value="IPNS-like_FE2OG_OXY"/>
</dbReference>
<dbReference type="InterPro" id="IPR005123">
    <property type="entry name" value="Oxoglu/Fe-dep_dioxygenase_dom"/>
</dbReference>
<dbReference type="PANTHER" id="PTHR47991">
    <property type="entry name" value="OXOGLUTARATE/IRON-DEPENDENT DIOXYGENASE"/>
    <property type="match status" value="1"/>
</dbReference>
<reference evidence="11" key="1">
    <citation type="journal article" date="2008" name="Plant Mol. Biol.">
        <title>Differential expression of MYB gene (OgMYB1) determines color patterning in floral tissue of Oncidium Gower Ramsey.</title>
        <authorList>
            <person name="Chiou C.Y."/>
            <person name="Yeh K.W."/>
        </authorList>
    </citation>
    <scope>NUCLEOTIDE SEQUENCE</scope>
</reference>
<keyword evidence="4" id="KW-0847">Vitamin C</keyword>
<dbReference type="InterPro" id="IPR027443">
    <property type="entry name" value="IPNS-like_sf"/>
</dbReference>
<dbReference type="GO" id="GO:0046148">
    <property type="term" value="P:pigment biosynthetic process"/>
    <property type="evidence" value="ECO:0007669"/>
    <property type="project" value="UniProtKB-ARBA"/>
</dbReference>
<dbReference type="GO" id="GO:0051213">
    <property type="term" value="F:dioxygenase activity"/>
    <property type="evidence" value="ECO:0007669"/>
    <property type="project" value="UniProtKB-KW"/>
</dbReference>
<evidence type="ECO:0000256" key="9">
    <source>
        <dbReference type="RuleBase" id="RU003682"/>
    </source>
</evidence>
<dbReference type="GO" id="GO:0046872">
    <property type="term" value="F:metal ion binding"/>
    <property type="evidence" value="ECO:0007669"/>
    <property type="project" value="UniProtKB-KW"/>
</dbReference>
<evidence type="ECO:0000313" key="11">
    <source>
        <dbReference type="EMBL" id="AET99288.1"/>
    </source>
</evidence>
<keyword evidence="6 9" id="KW-0560">Oxidoreductase</keyword>
<evidence type="ECO:0000256" key="2">
    <source>
        <dbReference type="ARBA" id="ARBA00008056"/>
    </source>
</evidence>
<dbReference type="SUPFAM" id="SSF51197">
    <property type="entry name" value="Clavaminate synthase-like"/>
    <property type="match status" value="1"/>
</dbReference>
<evidence type="ECO:0000259" key="10">
    <source>
        <dbReference type="PROSITE" id="PS51471"/>
    </source>
</evidence>
<protein>
    <submittedName>
        <fullName evidence="11">Anthocyanidin synthase</fullName>
    </submittedName>
</protein>
<name>G8XP18_ONCHC</name>
<evidence type="ECO:0000256" key="1">
    <source>
        <dbReference type="ARBA" id="ARBA00001961"/>
    </source>
</evidence>
<proteinExistence type="evidence at transcript level"/>
<dbReference type="InterPro" id="IPR050295">
    <property type="entry name" value="Plant_2OG-oxidoreductases"/>
</dbReference>
<comment type="similarity">
    <text evidence="2 9">Belongs to the iron/ascorbate-dependent oxidoreductase family.</text>
</comment>
<keyword evidence="8" id="KW-0284">Flavonoid biosynthesis</keyword>
<comment type="cofactor">
    <cofactor evidence="1">
        <name>L-ascorbate</name>
        <dbReference type="ChEBI" id="CHEBI:38290"/>
    </cofactor>
</comment>
<feature type="domain" description="Fe2OG dioxygenase" evidence="10">
    <location>
        <begin position="204"/>
        <end position="308"/>
    </location>
</feature>
<evidence type="ECO:0000256" key="8">
    <source>
        <dbReference type="ARBA" id="ARBA00023241"/>
    </source>
</evidence>
<dbReference type="GO" id="GO:0009813">
    <property type="term" value="P:flavonoid biosynthetic process"/>
    <property type="evidence" value="ECO:0007669"/>
    <property type="project" value="UniProtKB-KW"/>
</dbReference>
<dbReference type="InterPro" id="IPR026992">
    <property type="entry name" value="DIOX_N"/>
</dbReference>
<evidence type="ECO:0000256" key="6">
    <source>
        <dbReference type="ARBA" id="ARBA00023002"/>
    </source>
</evidence>
<dbReference type="FunFam" id="2.60.120.330:FF:000009">
    <property type="entry name" value="Flavonol synthase"/>
    <property type="match status" value="1"/>
</dbReference>
<dbReference type="Gene3D" id="2.60.120.330">
    <property type="entry name" value="B-lactam Antibiotic, Isopenicillin N Synthase, Chain"/>
    <property type="match status" value="1"/>
</dbReference>
<dbReference type="Pfam" id="PF14226">
    <property type="entry name" value="DIOX_N"/>
    <property type="match status" value="1"/>
</dbReference>
<dbReference type="GO" id="GO:0031418">
    <property type="term" value="F:L-ascorbic acid binding"/>
    <property type="evidence" value="ECO:0007669"/>
    <property type="project" value="UniProtKB-KW"/>
</dbReference>
<keyword evidence="7 9" id="KW-0408">Iron</keyword>
<evidence type="ECO:0000256" key="7">
    <source>
        <dbReference type="ARBA" id="ARBA00023004"/>
    </source>
</evidence>
<evidence type="ECO:0000256" key="3">
    <source>
        <dbReference type="ARBA" id="ARBA00022723"/>
    </source>
</evidence>
<accession>G8XP18</accession>
<evidence type="ECO:0000256" key="4">
    <source>
        <dbReference type="ARBA" id="ARBA00022896"/>
    </source>
</evidence>
<dbReference type="Pfam" id="PF03171">
    <property type="entry name" value="2OG-FeII_Oxy"/>
    <property type="match status" value="1"/>
</dbReference>
<keyword evidence="3 9" id="KW-0479">Metal-binding</keyword>
<organism evidence="11">
    <name type="scientific">Oncidium hybrid cultivar</name>
    <name type="common">Orchid</name>
    <dbReference type="NCBI Taxonomy" id="141207"/>
    <lineage>
        <taxon>Eukaryota</taxon>
        <taxon>Viridiplantae</taxon>
        <taxon>Streptophyta</taxon>
        <taxon>Embryophyta</taxon>
        <taxon>Tracheophyta</taxon>
        <taxon>Spermatophyta</taxon>
        <taxon>Magnoliopsida</taxon>
        <taxon>Liliopsida</taxon>
        <taxon>Asparagales</taxon>
        <taxon>Orchidaceae</taxon>
        <taxon>Epidendroideae</taxon>
        <taxon>Cymbidieae</taxon>
        <taxon>Oncidiinae</taxon>
        <taxon>Oncidium</taxon>
    </lineage>
</organism>